<keyword evidence="2" id="KW-0238">DNA-binding</keyword>
<dbReference type="Gene3D" id="1.10.443.10">
    <property type="entry name" value="Intergrase catalytic core"/>
    <property type="match status" value="1"/>
</dbReference>
<evidence type="ECO:0000259" key="4">
    <source>
        <dbReference type="PROSITE" id="PS51898"/>
    </source>
</evidence>
<reference evidence="5 6" key="1">
    <citation type="submission" date="2021-05" db="EMBL/GenBank/DDBJ databases">
        <title>A Polyphasic approach of four new species of the genus Ohtaekwangia: Ohtaekwangia histidinii sp. nov., Ohtaekwangia cretensis sp. nov., Ohtaekwangia indiensis sp. nov., Ohtaekwangia reichenbachii sp. nov. from diverse environment.</title>
        <authorList>
            <person name="Octaviana S."/>
        </authorList>
    </citation>
    <scope>NUCLEOTIDE SEQUENCE [LARGE SCALE GENOMIC DNA]</scope>
    <source>
        <strain evidence="5 6">PWU4</strain>
    </source>
</reference>
<dbReference type="InterPro" id="IPR050090">
    <property type="entry name" value="Tyrosine_recombinase_XerCD"/>
</dbReference>
<dbReference type="Pfam" id="PF13102">
    <property type="entry name" value="Phage_int_SAM_5"/>
    <property type="match status" value="1"/>
</dbReference>
<dbReference type="Pfam" id="PF17293">
    <property type="entry name" value="Arm-DNA-bind_5"/>
    <property type="match status" value="1"/>
</dbReference>
<dbReference type="PANTHER" id="PTHR30349:SF64">
    <property type="entry name" value="PROPHAGE INTEGRASE INTD-RELATED"/>
    <property type="match status" value="1"/>
</dbReference>
<dbReference type="InterPro" id="IPR002104">
    <property type="entry name" value="Integrase_catalytic"/>
</dbReference>
<dbReference type="RefSeq" id="WP_254167694.1">
    <property type="nucleotide sequence ID" value="NZ_JAHESF010000027.1"/>
</dbReference>
<evidence type="ECO:0000313" key="6">
    <source>
        <dbReference type="Proteomes" id="UP001319200"/>
    </source>
</evidence>
<evidence type="ECO:0000256" key="2">
    <source>
        <dbReference type="ARBA" id="ARBA00023125"/>
    </source>
</evidence>
<comment type="similarity">
    <text evidence="1">Belongs to the 'phage' integrase family.</text>
</comment>
<dbReference type="GO" id="GO:0003677">
    <property type="term" value="F:DNA binding"/>
    <property type="evidence" value="ECO:0007669"/>
    <property type="project" value="UniProtKB-KW"/>
</dbReference>
<dbReference type="InterPro" id="IPR011010">
    <property type="entry name" value="DNA_brk_join_enz"/>
</dbReference>
<keyword evidence="3" id="KW-0233">DNA recombination</keyword>
<dbReference type="GO" id="GO:0006310">
    <property type="term" value="P:DNA recombination"/>
    <property type="evidence" value="ECO:0007669"/>
    <property type="project" value="UniProtKB-KW"/>
</dbReference>
<dbReference type="GO" id="GO:0015074">
    <property type="term" value="P:DNA integration"/>
    <property type="evidence" value="ECO:0007669"/>
    <property type="project" value="InterPro"/>
</dbReference>
<sequence length="413" mass="48417">MRQTISVKFFARTGRLTKNGLAPVSMRVNIGQQRINIITKMYVKPEEWSVEKGKLKTSTEEARRINRILEGFQLKAFDYQRELMNEGKEVTIDNLKAKWYGISAEKPKMLMDVFTEHNEQMKALVGQEFSPLTLERYETSFRHTQEFMRWKYKIDDIDIKQLNYEFISNYEFWLKSERKCDHNTAIKYLSNFKKIVHICVKNGWLTRDPFVGFKMSKREVERPFLVEEELHKIMNKTFVGQRLNHVRDIFLFCCYTGLAYADVLKLTKEHITTGVDGEKWIWTNRQKTDSATRVPLLPHAQEILDWYQNNPECLNKGRLLPVLSNQKMNSYLKEIADACGITKKMTFHTARHTFATTVTLTNGVPIETVSKMLGHRNLKTTQHYAKILDLKVSEDMAKLRNKLASRVITPSEQ</sequence>
<dbReference type="AlphaFoldDB" id="A0AAP2GKS4"/>
<dbReference type="PANTHER" id="PTHR30349">
    <property type="entry name" value="PHAGE INTEGRASE-RELATED"/>
    <property type="match status" value="1"/>
</dbReference>
<evidence type="ECO:0000256" key="3">
    <source>
        <dbReference type="ARBA" id="ARBA00023172"/>
    </source>
</evidence>
<dbReference type="InterPro" id="IPR025269">
    <property type="entry name" value="SAM-like_dom"/>
</dbReference>
<dbReference type="InterPro" id="IPR013762">
    <property type="entry name" value="Integrase-like_cat_sf"/>
</dbReference>
<proteinExistence type="inferred from homology"/>
<evidence type="ECO:0000313" key="5">
    <source>
        <dbReference type="EMBL" id="MBT1699621.1"/>
    </source>
</evidence>
<name>A0AAP2GKS4_9BACT</name>
<dbReference type="Gene3D" id="1.10.150.130">
    <property type="match status" value="1"/>
</dbReference>
<dbReference type="InterPro" id="IPR035386">
    <property type="entry name" value="Arm-DNA-bind_5"/>
</dbReference>
<dbReference type="SUPFAM" id="SSF56349">
    <property type="entry name" value="DNA breaking-rejoining enzymes"/>
    <property type="match status" value="1"/>
</dbReference>
<dbReference type="InterPro" id="IPR010998">
    <property type="entry name" value="Integrase_recombinase_N"/>
</dbReference>
<comment type="caution">
    <text evidence="5">The sequence shown here is derived from an EMBL/GenBank/DDBJ whole genome shotgun (WGS) entry which is preliminary data.</text>
</comment>
<keyword evidence="6" id="KW-1185">Reference proteome</keyword>
<organism evidence="5 6">
    <name type="scientific">Chryseosolibacter histidini</name>
    <dbReference type="NCBI Taxonomy" id="2782349"/>
    <lineage>
        <taxon>Bacteria</taxon>
        <taxon>Pseudomonadati</taxon>
        <taxon>Bacteroidota</taxon>
        <taxon>Cytophagia</taxon>
        <taxon>Cytophagales</taxon>
        <taxon>Chryseotaleaceae</taxon>
        <taxon>Chryseosolibacter</taxon>
    </lineage>
</organism>
<accession>A0AAP2GKS4</accession>
<dbReference type="Pfam" id="PF00589">
    <property type="entry name" value="Phage_integrase"/>
    <property type="match status" value="1"/>
</dbReference>
<dbReference type="EMBL" id="JAHESF010000027">
    <property type="protein sequence ID" value="MBT1699621.1"/>
    <property type="molecule type" value="Genomic_DNA"/>
</dbReference>
<dbReference type="CDD" id="cd01185">
    <property type="entry name" value="INTN1_C_like"/>
    <property type="match status" value="1"/>
</dbReference>
<dbReference type="Proteomes" id="UP001319200">
    <property type="component" value="Unassembled WGS sequence"/>
</dbReference>
<dbReference type="PROSITE" id="PS51898">
    <property type="entry name" value="TYR_RECOMBINASE"/>
    <property type="match status" value="1"/>
</dbReference>
<protein>
    <submittedName>
        <fullName evidence="5">Site-specific integrase</fullName>
    </submittedName>
</protein>
<gene>
    <name evidence="5" type="ORF">KK083_22170</name>
</gene>
<feature type="domain" description="Tyr recombinase" evidence="4">
    <location>
        <begin position="220"/>
        <end position="401"/>
    </location>
</feature>
<evidence type="ECO:0000256" key="1">
    <source>
        <dbReference type="ARBA" id="ARBA00008857"/>
    </source>
</evidence>